<feature type="compositionally biased region" description="Low complexity" evidence="1">
    <location>
        <begin position="316"/>
        <end position="326"/>
    </location>
</feature>
<feature type="compositionally biased region" description="Basic and acidic residues" evidence="1">
    <location>
        <begin position="445"/>
        <end position="454"/>
    </location>
</feature>
<feature type="region of interest" description="Disordered" evidence="1">
    <location>
        <begin position="223"/>
        <end position="273"/>
    </location>
</feature>
<feature type="compositionally biased region" description="Polar residues" evidence="1">
    <location>
        <begin position="239"/>
        <end position="248"/>
    </location>
</feature>
<dbReference type="GO" id="GO:0005096">
    <property type="term" value="F:GTPase activator activity"/>
    <property type="evidence" value="ECO:0007669"/>
    <property type="project" value="InterPro"/>
</dbReference>
<dbReference type="EMBL" id="ML735088">
    <property type="protein sequence ID" value="KAB8199215.1"/>
    <property type="molecule type" value="Genomic_DNA"/>
</dbReference>
<dbReference type="GO" id="GO:1990334">
    <property type="term" value="C:Bfa1-Bub2 complex"/>
    <property type="evidence" value="ECO:0007669"/>
    <property type="project" value="InterPro"/>
</dbReference>
<evidence type="ECO:0008006" key="4">
    <source>
        <dbReference type="Google" id="ProtNLM"/>
    </source>
</evidence>
<feature type="region of interest" description="Disordered" evidence="1">
    <location>
        <begin position="307"/>
        <end position="326"/>
    </location>
</feature>
<dbReference type="AlphaFoldDB" id="A0A5N6D1S0"/>
<evidence type="ECO:0000256" key="1">
    <source>
        <dbReference type="SAM" id="MobiDB-lite"/>
    </source>
</evidence>
<sequence>MNLPLEETIYISCLCSTFPRADMESLTLQVRRGEEETIECWDDDDDLQCYEDIQLRTASSATSVTNSSIRRSGHRDSISSRRSGRSDLDSNVGGDEDWQVQLLDNEEGVNEEAIASAKNAGIPLPANLPRSALVGGTIKRLGRRKPKQDFVDDWSEDVEFPGPDGVLELKSTQESMFPESLRQISSAATSPVKTSASPFWSDDISSHLQSALANLDSYQVDDNVDDADDVPTIRAPVSRSPQRNSFLNDSKPDKQNNDSENFEQDFELPPDDLPLQLSHRQVISRGSSPTPDELDVDWSEGSIGVRFGGTTRDYRSNPSSSVSVVSPSASSCLTAESEDEGLDGLIIPDGPLDLESSLRKRQEPKYVNLSHSKLAKPSREAASADNFFSGLEVEDDDVFDSRRLSINPNVKCKTERPGSPARRSATTLTFTHTTVSPKTRIPRLSGHDRPHSTHLETVSESGAPLSKFRTPPSRGSGHSSHSSLSSLTPSGITSMSPINSAPNRRLVGSRVPKGSVGSERITTGNQLLKKKRSMPSMRNTQQPVSPSFQRSPSRQDGSNFSNIRPKTPVDRANDVRTLSRKSHAPFIPAGASENQSHHASVKSYRQFRRTNSDSSNDAFNSQAPSHLSRSSRHDAFGNTRNESSPEALVTSTKRTLTRPTRRRNFGDGTELASFDDLPTSTSAESRFVKLPSGRGAPRSLRSRLNRSHTIPSRTQTPTPQQPVLGIASKPHDSTPRFARDTNASRNAREQRIASMTFSGKARENASLTSLNAIWKAQTVSRVPLPSTIRSRKSRPAISAGCKPHLIKPLGAGVREPKSVNGMQYNPTAFRWEGNEGLIHDFEIGSPQSPKPAPALITNVGAMQNVQVVGGMVFDPQRMCWLKLAPLQPGTKGLVAIQDDDDVFAGLGDLEDKASSSRLRNSSTYDDFGFGGSGDDRSCGDSSDEWPMTEEFDVGPEFIRRQRAEEEKWRRKVDKWVSFDRMRFGDGWRWAIRDLVQFNSTWGHNSG</sequence>
<keyword evidence="3" id="KW-1185">Reference proteome</keyword>
<feature type="compositionally biased region" description="Polar residues" evidence="1">
    <location>
        <begin position="536"/>
        <end position="564"/>
    </location>
</feature>
<organism evidence="2 3">
    <name type="scientific">Aspergillus parasiticus</name>
    <dbReference type="NCBI Taxonomy" id="5067"/>
    <lineage>
        <taxon>Eukaryota</taxon>
        <taxon>Fungi</taxon>
        <taxon>Dikarya</taxon>
        <taxon>Ascomycota</taxon>
        <taxon>Pezizomycotina</taxon>
        <taxon>Eurotiomycetes</taxon>
        <taxon>Eurotiomycetidae</taxon>
        <taxon>Eurotiales</taxon>
        <taxon>Aspergillaceae</taxon>
        <taxon>Aspergillus</taxon>
        <taxon>Aspergillus subgen. Circumdati</taxon>
    </lineage>
</organism>
<dbReference type="GO" id="GO:0031578">
    <property type="term" value="P:mitotic spindle orientation checkpoint signaling"/>
    <property type="evidence" value="ECO:0007669"/>
    <property type="project" value="TreeGrafter"/>
</dbReference>
<feature type="compositionally biased region" description="Polar residues" evidence="1">
    <location>
        <begin position="492"/>
        <end position="502"/>
    </location>
</feature>
<feature type="region of interest" description="Disordered" evidence="1">
    <location>
        <begin position="929"/>
        <end position="948"/>
    </location>
</feature>
<dbReference type="PANTHER" id="PTHR35140">
    <property type="entry name" value="MITOTIC CHECK POINT PROTEIN BFA1"/>
    <property type="match status" value="1"/>
</dbReference>
<dbReference type="InterPro" id="IPR034586">
    <property type="entry name" value="Bfa1/Byr4"/>
</dbReference>
<feature type="compositionally biased region" description="Polar residues" evidence="1">
    <location>
        <begin position="612"/>
        <end position="628"/>
    </location>
</feature>
<feature type="region of interest" description="Disordered" evidence="1">
    <location>
        <begin position="432"/>
        <end position="748"/>
    </location>
</feature>
<dbReference type="VEuPathDB" id="FungiDB:BDV34DRAFT_47635"/>
<feature type="compositionally biased region" description="Basic and acidic residues" evidence="1">
    <location>
        <begin position="74"/>
        <end position="88"/>
    </location>
</feature>
<proteinExistence type="predicted"/>
<reference evidence="2 3" key="1">
    <citation type="submission" date="2019-04" db="EMBL/GenBank/DDBJ databases">
        <title>Fungal friends and foes A comparative genomics study of 23 Aspergillus species from section Flavi.</title>
        <authorList>
            <consortium name="DOE Joint Genome Institute"/>
            <person name="Kjaerbolling I."/>
            <person name="Vesth T.C."/>
            <person name="Frisvad J.C."/>
            <person name="Nybo J.L."/>
            <person name="Theobald S."/>
            <person name="Kildgaard S."/>
            <person name="Petersen T.I."/>
            <person name="Kuo A."/>
            <person name="Sato A."/>
            <person name="Lyhne E.K."/>
            <person name="Kogle M.E."/>
            <person name="Wiebenga A."/>
            <person name="Kun R.S."/>
            <person name="Lubbers R.J."/>
            <person name="Makela M.R."/>
            <person name="Barry K."/>
            <person name="Chovatia M."/>
            <person name="Clum A."/>
            <person name="Daum C."/>
            <person name="Haridas S."/>
            <person name="He G."/>
            <person name="LaButti K."/>
            <person name="Lipzen A."/>
            <person name="Mondo S."/>
            <person name="Pangilinan J."/>
            <person name="Riley R."/>
            <person name="Salamov A."/>
            <person name="Simmons B.A."/>
            <person name="Magnuson J.K."/>
            <person name="Henrissat B."/>
            <person name="Mortensen U.H."/>
            <person name="Larsen T.O."/>
            <person name="De vries R.P."/>
            <person name="Grigoriev I.V."/>
            <person name="Machida M."/>
            <person name="Baker S.E."/>
            <person name="Andersen M.R."/>
        </authorList>
    </citation>
    <scope>NUCLEOTIDE SEQUENCE [LARGE SCALE GENOMIC DNA]</scope>
    <source>
        <strain evidence="2 3">CBS 117618</strain>
    </source>
</reference>
<feature type="compositionally biased region" description="Basic and acidic residues" evidence="1">
    <location>
        <begin position="729"/>
        <end position="739"/>
    </location>
</feature>
<accession>A0A5N6D1S0</accession>
<dbReference type="PANTHER" id="PTHR35140:SF1">
    <property type="entry name" value="MITOTIC CHECK POINT PROTEIN BFA1"/>
    <property type="match status" value="1"/>
</dbReference>
<protein>
    <recommendedName>
        <fullName evidence="4">Cytokinesis regulator (Byr4)</fullName>
    </recommendedName>
</protein>
<gene>
    <name evidence="2" type="ORF">BDV34DRAFT_47635</name>
</gene>
<feature type="compositionally biased region" description="Acidic residues" evidence="1">
    <location>
        <begin position="260"/>
        <end position="270"/>
    </location>
</feature>
<dbReference type="OMA" id="DWGEGSL"/>
<name>A0A5N6D1S0_ASPPA</name>
<evidence type="ECO:0000313" key="2">
    <source>
        <dbReference type="EMBL" id="KAB8199215.1"/>
    </source>
</evidence>
<dbReference type="Proteomes" id="UP000326532">
    <property type="component" value="Unassembled WGS sequence"/>
</dbReference>
<feature type="region of interest" description="Disordered" evidence="1">
    <location>
        <begin position="62"/>
        <end position="95"/>
    </location>
</feature>
<evidence type="ECO:0000313" key="3">
    <source>
        <dbReference type="Proteomes" id="UP000326532"/>
    </source>
</evidence>
<dbReference type="GO" id="GO:0044732">
    <property type="term" value="C:mitotic spindle pole body"/>
    <property type="evidence" value="ECO:0007669"/>
    <property type="project" value="TreeGrafter"/>
</dbReference>
<feature type="compositionally biased region" description="Low complexity" evidence="1">
    <location>
        <begin position="469"/>
        <end position="491"/>
    </location>
</feature>